<dbReference type="Gene3D" id="3.60.15.10">
    <property type="entry name" value="Ribonuclease Z/Hydroxyacylglutathione hydrolase-like"/>
    <property type="match status" value="1"/>
</dbReference>
<name>A0A6N2Y056_9FIRM</name>
<dbReference type="RefSeq" id="WP_156635091.1">
    <property type="nucleotide sequence ID" value="NZ_CACRTL010000008.1"/>
</dbReference>
<reference evidence="2" key="1">
    <citation type="submission" date="2019-11" db="EMBL/GenBank/DDBJ databases">
        <authorList>
            <person name="Feng L."/>
        </authorList>
    </citation>
    <scope>NUCLEOTIDE SEQUENCE</scope>
    <source>
        <strain evidence="2">CramosumLFYP8</strain>
    </source>
</reference>
<dbReference type="EC" id="3.-.-.-" evidence="2"/>
<keyword evidence="2" id="KW-0378">Hydrolase</keyword>
<sequence length="228" mass="26253">MEIKPIASSSKGNAYLISDFQTTVLIECGIPLKELKRKTSFIVPSVIDACLISHEHNDHSKSLKDLLNAGVRCYALKEVFEAKEINNHHRAKRIKHLKQIDIGTFKIIPLEMNHDVPCVGFLIYSVVTNEKLLFATDTYMIKYAFHGLDYIMIEANYDIELVEEDTQRKRLIQSHMSIDTTIQYLKSIDLKNVKKIYLMHLSSRHSNEKDFKRRVQAATAKVVEVCDE</sequence>
<dbReference type="GO" id="GO:0016787">
    <property type="term" value="F:hydrolase activity"/>
    <property type="evidence" value="ECO:0007669"/>
    <property type="project" value="UniProtKB-KW"/>
</dbReference>
<organism evidence="2">
    <name type="scientific">Thomasclavelia ramosa</name>
    <dbReference type="NCBI Taxonomy" id="1547"/>
    <lineage>
        <taxon>Bacteria</taxon>
        <taxon>Bacillati</taxon>
        <taxon>Bacillota</taxon>
        <taxon>Erysipelotrichia</taxon>
        <taxon>Erysipelotrichales</taxon>
        <taxon>Coprobacillaceae</taxon>
        <taxon>Thomasclavelia</taxon>
    </lineage>
</organism>
<dbReference type="InterPro" id="IPR036866">
    <property type="entry name" value="RibonucZ/Hydroxyglut_hydro"/>
</dbReference>
<dbReference type="Pfam" id="PF12706">
    <property type="entry name" value="Lactamase_B_2"/>
    <property type="match status" value="1"/>
</dbReference>
<gene>
    <name evidence="2" type="primary">yycJ_2</name>
    <name evidence="2" type="ORF">CRLFYP8_01147</name>
</gene>
<dbReference type="EMBL" id="CACRTL010000008">
    <property type="protein sequence ID" value="VYT59612.1"/>
    <property type="molecule type" value="Genomic_DNA"/>
</dbReference>
<evidence type="ECO:0000259" key="1">
    <source>
        <dbReference type="SMART" id="SM00849"/>
    </source>
</evidence>
<accession>A0A6N2Y056</accession>
<dbReference type="InterPro" id="IPR001279">
    <property type="entry name" value="Metallo-B-lactamas"/>
</dbReference>
<dbReference type="PANTHER" id="PTHR47619:SF1">
    <property type="entry name" value="EXODEOXYRIBONUCLEASE WALJ"/>
    <property type="match status" value="1"/>
</dbReference>
<dbReference type="SUPFAM" id="SSF56281">
    <property type="entry name" value="Metallo-hydrolase/oxidoreductase"/>
    <property type="match status" value="1"/>
</dbReference>
<proteinExistence type="predicted"/>
<dbReference type="SMART" id="SM00849">
    <property type="entry name" value="Lactamase_B"/>
    <property type="match status" value="1"/>
</dbReference>
<dbReference type="PANTHER" id="PTHR47619">
    <property type="entry name" value="METALLO-HYDROLASE YYCJ-RELATED"/>
    <property type="match status" value="1"/>
</dbReference>
<dbReference type="AlphaFoldDB" id="A0A6N2Y056"/>
<protein>
    <submittedName>
        <fullName evidence="2">Metallo-hydrolase YycJ</fullName>
        <ecNumber evidence="2">3.-.-.-</ecNumber>
    </submittedName>
</protein>
<dbReference type="InterPro" id="IPR052533">
    <property type="entry name" value="WalJ/YycJ-like"/>
</dbReference>
<feature type="domain" description="Metallo-beta-lactamase" evidence="1">
    <location>
        <begin position="11"/>
        <end position="175"/>
    </location>
</feature>
<evidence type="ECO:0000313" key="2">
    <source>
        <dbReference type="EMBL" id="VYT59612.1"/>
    </source>
</evidence>